<dbReference type="RefSeq" id="WP_284375035.1">
    <property type="nucleotide sequence ID" value="NZ_BSNN01000001.1"/>
</dbReference>
<comment type="caution">
    <text evidence="9">The sequence shown here is derived from an EMBL/GenBank/DDBJ whole genome shotgun (WGS) entry which is preliminary data.</text>
</comment>
<evidence type="ECO:0000256" key="4">
    <source>
        <dbReference type="ARBA" id="ARBA00022989"/>
    </source>
</evidence>
<dbReference type="Gene3D" id="1.20.81.30">
    <property type="entry name" value="Type II secretion system (T2SS), domain F"/>
    <property type="match status" value="1"/>
</dbReference>
<sequence>MGYDALILVLIFIGVVLMVEGMYLVAFGKSISSSARVNRRLTLIEEGKDHEDILSTLRREREQHQNSFKFPVFSILSKKAAQANIAFSPKALVLVMIVVAIFGFVMLTVFADASFLIRVLVSVIMGTGGVYFWLNSKAKKRLSLFEEQLPDAVDLIVRSLRVGHPFSSAINVVAEEMYDPIGSEFGLIADEATYGLDINSALADMAERIDLQDVRFLAVAVGIQSRSGGNLAEILDGLAKVVRSRFKLFRRVRAITAEAKWSGWFLSIFPFAAIVMVNVTNKGYYDKVAQSPFFVPACIFVGIMLTMNIIIMRALVNIKV</sequence>
<evidence type="ECO:0000259" key="7">
    <source>
        <dbReference type="Pfam" id="PF00482"/>
    </source>
</evidence>
<dbReference type="Proteomes" id="UP001156694">
    <property type="component" value="Unassembled WGS sequence"/>
</dbReference>
<evidence type="ECO:0000313" key="9">
    <source>
        <dbReference type="EMBL" id="GLQ33792.1"/>
    </source>
</evidence>
<dbReference type="InterPro" id="IPR042094">
    <property type="entry name" value="T2SS_GspF_sf"/>
</dbReference>
<evidence type="ECO:0000256" key="1">
    <source>
        <dbReference type="ARBA" id="ARBA00004651"/>
    </source>
</evidence>
<keyword evidence="10" id="KW-1185">Reference proteome</keyword>
<accession>A0ABQ5VQW2</accession>
<comment type="subcellular location">
    <subcellularLocation>
        <location evidence="1">Cell membrane</location>
        <topology evidence="1">Multi-pass membrane protein</topology>
    </subcellularLocation>
</comment>
<evidence type="ECO:0000256" key="2">
    <source>
        <dbReference type="ARBA" id="ARBA00022475"/>
    </source>
</evidence>
<dbReference type="Pfam" id="PF00482">
    <property type="entry name" value="T2SSF"/>
    <property type="match status" value="1"/>
</dbReference>
<feature type="transmembrane region" description="Helical" evidence="6">
    <location>
        <begin position="261"/>
        <end position="281"/>
    </location>
</feature>
<feature type="transmembrane region" description="Helical" evidence="6">
    <location>
        <begin position="115"/>
        <end position="134"/>
    </location>
</feature>
<feature type="transmembrane region" description="Helical" evidence="6">
    <location>
        <begin position="293"/>
        <end position="316"/>
    </location>
</feature>
<feature type="domain" description="Type II secretion system protein TadB-like N-terminal" evidence="8">
    <location>
        <begin position="3"/>
        <end position="141"/>
    </location>
</feature>
<organism evidence="9 10">
    <name type="scientific">Amylibacter marinus</name>
    <dbReference type="NCBI Taxonomy" id="1475483"/>
    <lineage>
        <taxon>Bacteria</taxon>
        <taxon>Pseudomonadati</taxon>
        <taxon>Pseudomonadota</taxon>
        <taxon>Alphaproteobacteria</taxon>
        <taxon>Rhodobacterales</taxon>
        <taxon>Paracoccaceae</taxon>
        <taxon>Amylibacter</taxon>
    </lineage>
</organism>
<feature type="transmembrane region" description="Helical" evidence="6">
    <location>
        <begin position="6"/>
        <end position="26"/>
    </location>
</feature>
<feature type="transmembrane region" description="Helical" evidence="6">
    <location>
        <begin position="91"/>
        <end position="109"/>
    </location>
</feature>
<keyword evidence="3 6" id="KW-0812">Transmembrane</keyword>
<feature type="domain" description="Type II secretion system protein GspF" evidence="7">
    <location>
        <begin position="154"/>
        <end position="277"/>
    </location>
</feature>
<evidence type="ECO:0000256" key="6">
    <source>
        <dbReference type="SAM" id="Phobius"/>
    </source>
</evidence>
<evidence type="ECO:0000256" key="5">
    <source>
        <dbReference type="ARBA" id="ARBA00023136"/>
    </source>
</evidence>
<keyword evidence="4 6" id="KW-1133">Transmembrane helix</keyword>
<evidence type="ECO:0000313" key="10">
    <source>
        <dbReference type="Proteomes" id="UP001156694"/>
    </source>
</evidence>
<name>A0ABQ5VQW2_9RHOB</name>
<gene>
    <name evidence="9" type="ORF">GCM10007939_00750</name>
</gene>
<keyword evidence="2" id="KW-1003">Cell membrane</keyword>
<evidence type="ECO:0000256" key="3">
    <source>
        <dbReference type="ARBA" id="ARBA00022692"/>
    </source>
</evidence>
<dbReference type="EMBL" id="BSNN01000001">
    <property type="protein sequence ID" value="GLQ33792.1"/>
    <property type="molecule type" value="Genomic_DNA"/>
</dbReference>
<proteinExistence type="predicted"/>
<evidence type="ECO:0000259" key="8">
    <source>
        <dbReference type="Pfam" id="PF19360"/>
    </source>
</evidence>
<dbReference type="InterPro" id="IPR018076">
    <property type="entry name" value="T2SS_GspF_dom"/>
</dbReference>
<dbReference type="Pfam" id="PF19360">
    <property type="entry name" value="TadB_TadC_N"/>
    <property type="match status" value="1"/>
</dbReference>
<reference evidence="10" key="1">
    <citation type="journal article" date="2019" name="Int. J. Syst. Evol. Microbiol.">
        <title>The Global Catalogue of Microorganisms (GCM) 10K type strain sequencing project: providing services to taxonomists for standard genome sequencing and annotation.</title>
        <authorList>
            <consortium name="The Broad Institute Genomics Platform"/>
            <consortium name="The Broad Institute Genome Sequencing Center for Infectious Disease"/>
            <person name="Wu L."/>
            <person name="Ma J."/>
        </authorList>
    </citation>
    <scope>NUCLEOTIDE SEQUENCE [LARGE SCALE GENOMIC DNA]</scope>
    <source>
        <strain evidence="10">NBRC 110140</strain>
    </source>
</reference>
<dbReference type="InterPro" id="IPR045824">
    <property type="entry name" value="T2SS_TadB-like_N"/>
</dbReference>
<protein>
    <submittedName>
        <fullName evidence="9">Pilus assembly protein TadB</fullName>
    </submittedName>
</protein>
<dbReference type="PANTHER" id="PTHR35007:SF1">
    <property type="entry name" value="PILUS ASSEMBLY PROTEIN"/>
    <property type="match status" value="1"/>
</dbReference>
<dbReference type="PANTHER" id="PTHR35007">
    <property type="entry name" value="INTEGRAL MEMBRANE PROTEIN-RELATED"/>
    <property type="match status" value="1"/>
</dbReference>
<keyword evidence="5 6" id="KW-0472">Membrane</keyword>